<keyword evidence="1" id="KW-0732">Signal</keyword>
<dbReference type="eggNOG" id="ENOG502QWSQ">
    <property type="taxonomic scope" value="Eukaryota"/>
</dbReference>
<dbReference type="RefSeq" id="XP_008437071.1">
    <property type="nucleotide sequence ID" value="XM_008438849.2"/>
</dbReference>
<dbReference type="InterPro" id="IPR011065">
    <property type="entry name" value="Kunitz_inhibitor_STI-like_sf"/>
</dbReference>
<evidence type="ECO:0000313" key="3">
    <source>
        <dbReference type="Proteomes" id="UP001652600"/>
    </source>
</evidence>
<dbReference type="CDD" id="cd23375">
    <property type="entry name" value="beta-trefoil_STI_VvMLP-like"/>
    <property type="match status" value="1"/>
</dbReference>
<dbReference type="EnsemblPlants" id="MELO3C002176.2.1">
    <property type="protein sequence ID" value="MELO3C002176.2.1"/>
    <property type="gene ID" value="MELO3C002176.2"/>
</dbReference>
<dbReference type="InParanoid" id="A0A1S3AT47"/>
<name>A0A1S3AT47_CUCME</name>
<dbReference type="SMR" id="A0A1S3AT47"/>
<evidence type="ECO:0000256" key="1">
    <source>
        <dbReference type="SAM" id="SignalP"/>
    </source>
</evidence>
<dbReference type="SMART" id="SM00452">
    <property type="entry name" value="STI"/>
    <property type="match status" value="1"/>
</dbReference>
<dbReference type="GO" id="GO:0004866">
    <property type="term" value="F:endopeptidase inhibitor activity"/>
    <property type="evidence" value="ECO:0007669"/>
    <property type="project" value="InterPro"/>
</dbReference>
<dbReference type="AlphaFoldDB" id="A0A1S3AT47"/>
<dbReference type="GeneID" id="103482604"/>
<evidence type="ECO:0000313" key="2">
    <source>
        <dbReference type="EnsemblPlants" id="MELO3C002176.2.1"/>
    </source>
</evidence>
<dbReference type="PROSITE" id="PS00283">
    <property type="entry name" value="SOYBEAN_KUNITZ"/>
    <property type="match status" value="1"/>
</dbReference>
<keyword evidence="3" id="KW-1185">Reference proteome</keyword>
<dbReference type="OrthoDB" id="1872570at2759"/>
<feature type="chain" id="PRO_5044564955" evidence="1">
    <location>
        <begin position="27"/>
        <end position="212"/>
    </location>
</feature>
<dbReference type="Proteomes" id="UP001652600">
    <property type="component" value="Chromosome 12"/>
</dbReference>
<dbReference type="Pfam" id="PF00197">
    <property type="entry name" value="Kunitz_legume"/>
    <property type="match status" value="1"/>
</dbReference>
<organism evidence="3 4">
    <name type="scientific">Cucumis melo</name>
    <name type="common">Muskmelon</name>
    <dbReference type="NCBI Taxonomy" id="3656"/>
    <lineage>
        <taxon>Eukaryota</taxon>
        <taxon>Viridiplantae</taxon>
        <taxon>Streptophyta</taxon>
        <taxon>Embryophyta</taxon>
        <taxon>Tracheophyta</taxon>
        <taxon>Spermatophyta</taxon>
        <taxon>Magnoliopsida</taxon>
        <taxon>eudicotyledons</taxon>
        <taxon>Gunneridae</taxon>
        <taxon>Pentapetalae</taxon>
        <taxon>rosids</taxon>
        <taxon>fabids</taxon>
        <taxon>Cucurbitales</taxon>
        <taxon>Cucurbitaceae</taxon>
        <taxon>Benincaseae</taxon>
        <taxon>Cucumis</taxon>
    </lineage>
</organism>
<protein>
    <submittedName>
        <fullName evidence="4">Miraculin-like</fullName>
    </submittedName>
</protein>
<reference evidence="2" key="1">
    <citation type="submission" date="2023-03" db="UniProtKB">
        <authorList>
            <consortium name="EnsemblPlants"/>
        </authorList>
    </citation>
    <scope>IDENTIFICATION</scope>
</reference>
<evidence type="ECO:0000313" key="4">
    <source>
        <dbReference type="RefSeq" id="XP_008437071.1"/>
    </source>
</evidence>
<accession>A0A1S3AT47</accession>
<dbReference type="KEGG" id="cmo:103482604"/>
<feature type="signal peptide" evidence="1">
    <location>
        <begin position="1"/>
        <end position="26"/>
    </location>
</feature>
<proteinExistence type="predicted"/>
<gene>
    <name evidence="4" type="primary">LOC103482604</name>
    <name evidence="2" type="synonym">103482604</name>
</gene>
<dbReference type="Gramene" id="MELO3C002176.2.1">
    <property type="protein sequence ID" value="MELO3C002176.2.1"/>
    <property type="gene ID" value="MELO3C002176.2"/>
</dbReference>
<reference evidence="4" key="2">
    <citation type="submission" date="2025-04" db="UniProtKB">
        <authorList>
            <consortium name="RefSeq"/>
        </authorList>
    </citation>
    <scope>IDENTIFICATION</scope>
</reference>
<dbReference type="InterPro" id="IPR002160">
    <property type="entry name" value="Prot_inh_Kunz-lg"/>
</dbReference>
<dbReference type="PRINTS" id="PR00291">
    <property type="entry name" value="KUNITZINHBTR"/>
</dbReference>
<dbReference type="SUPFAM" id="SSF50386">
    <property type="entry name" value="STI-like"/>
    <property type="match status" value="1"/>
</dbReference>
<dbReference type="PANTHER" id="PTHR33107:SF5">
    <property type="entry name" value="KUNITZ TRYPSIN INHIBITOR 5"/>
    <property type="match status" value="1"/>
</dbReference>
<dbReference type="PANTHER" id="PTHR33107">
    <property type="entry name" value="KUNITZ TRYPSIN INHIBITOR 2"/>
    <property type="match status" value="1"/>
</dbReference>
<sequence>MKKFALLSFLFIAIVIASSELRFCRADASPDAVLDTDGKKLRVSNKYYILPAFEGSGGGGLAIGNIRKEYDRCGINVVQERYEQSDGDPTTFLPINPKKGVVRVSTDLNIEFDATTRCRKSTVWKLGTFDRYLRQYFVTIGGTKGNPGRETTENWFKIEKYGKGNYKLVYCPRVCKYCKVMCKDIGIFENNGIRGLVLSDTPFPVIFKKVYE</sequence>
<dbReference type="Gene3D" id="2.80.10.50">
    <property type="match status" value="1"/>
</dbReference>